<dbReference type="PANTHER" id="PTHR31066:SF66">
    <property type="entry name" value="PB1 DOMAIN-CONTAINING PROTEIN"/>
    <property type="match status" value="1"/>
</dbReference>
<dbReference type="Gene3D" id="3.10.20.90">
    <property type="entry name" value="Phosphatidylinositol 3-kinase Catalytic Subunit, Chain A, domain 1"/>
    <property type="match status" value="1"/>
</dbReference>
<proteinExistence type="predicted"/>
<dbReference type="Proteomes" id="UP000075243">
    <property type="component" value="Unassembled WGS sequence"/>
</dbReference>
<evidence type="ECO:0000313" key="4">
    <source>
        <dbReference type="Proteomes" id="UP000075243"/>
    </source>
</evidence>
<organism evidence="3 4">
    <name type="scientific">Cajanus cajan</name>
    <name type="common">Pigeon pea</name>
    <name type="synonym">Cajanus indicus</name>
    <dbReference type="NCBI Taxonomy" id="3821"/>
    <lineage>
        <taxon>Eukaryota</taxon>
        <taxon>Viridiplantae</taxon>
        <taxon>Streptophyta</taxon>
        <taxon>Embryophyta</taxon>
        <taxon>Tracheophyta</taxon>
        <taxon>Spermatophyta</taxon>
        <taxon>Magnoliopsida</taxon>
        <taxon>eudicotyledons</taxon>
        <taxon>Gunneridae</taxon>
        <taxon>Pentapetalae</taxon>
        <taxon>rosids</taxon>
        <taxon>fabids</taxon>
        <taxon>Fabales</taxon>
        <taxon>Fabaceae</taxon>
        <taxon>Papilionoideae</taxon>
        <taxon>50 kb inversion clade</taxon>
        <taxon>NPAAA clade</taxon>
        <taxon>indigoferoid/millettioid clade</taxon>
        <taxon>Phaseoleae</taxon>
        <taxon>Cajanus</taxon>
    </lineage>
</organism>
<feature type="region of interest" description="Disordered" evidence="1">
    <location>
        <begin position="139"/>
        <end position="165"/>
    </location>
</feature>
<evidence type="ECO:0000259" key="2">
    <source>
        <dbReference type="SMART" id="SM00666"/>
    </source>
</evidence>
<feature type="domain" description="PB1" evidence="2">
    <location>
        <begin position="47"/>
        <end position="133"/>
    </location>
</feature>
<dbReference type="OMA" id="VIEEYDH"/>
<dbReference type="PANTHER" id="PTHR31066">
    <property type="entry name" value="OS05G0427100 PROTEIN-RELATED"/>
    <property type="match status" value="1"/>
</dbReference>
<dbReference type="OrthoDB" id="1914296at2759"/>
<keyword evidence="4" id="KW-1185">Reference proteome</keyword>
<protein>
    <recommendedName>
        <fullName evidence="2">PB1 domain-containing protein</fullName>
    </recommendedName>
</protein>
<feature type="compositionally biased region" description="Low complexity" evidence="1">
    <location>
        <begin position="142"/>
        <end position="165"/>
    </location>
</feature>
<dbReference type="SMART" id="SM00666">
    <property type="entry name" value="PB1"/>
    <property type="match status" value="1"/>
</dbReference>
<dbReference type="EMBL" id="KQ484221">
    <property type="protein sequence ID" value="KYP36419.1"/>
    <property type="molecule type" value="Genomic_DNA"/>
</dbReference>
<gene>
    <name evidence="3" type="ORF">KK1_042466</name>
</gene>
<dbReference type="STRING" id="3821.A0A151R1N0"/>
<dbReference type="InterPro" id="IPR000270">
    <property type="entry name" value="PB1_dom"/>
</dbReference>
<feature type="region of interest" description="Disordered" evidence="1">
    <location>
        <begin position="1"/>
        <end position="44"/>
    </location>
</feature>
<reference evidence="3" key="1">
    <citation type="journal article" date="2012" name="Nat. Biotechnol.">
        <title>Draft genome sequence of pigeonpea (Cajanus cajan), an orphan legume crop of resource-poor farmers.</title>
        <authorList>
            <person name="Varshney R.K."/>
            <person name="Chen W."/>
            <person name="Li Y."/>
            <person name="Bharti A.K."/>
            <person name="Saxena R.K."/>
            <person name="Schlueter J.A."/>
            <person name="Donoghue M.T."/>
            <person name="Azam S."/>
            <person name="Fan G."/>
            <person name="Whaley A.M."/>
            <person name="Farmer A.D."/>
            <person name="Sheridan J."/>
            <person name="Iwata A."/>
            <person name="Tuteja R."/>
            <person name="Penmetsa R.V."/>
            <person name="Wu W."/>
            <person name="Upadhyaya H.D."/>
            <person name="Yang S.P."/>
            <person name="Shah T."/>
            <person name="Saxena K.B."/>
            <person name="Michael T."/>
            <person name="McCombie W.R."/>
            <person name="Yang B."/>
            <person name="Zhang G."/>
            <person name="Yang H."/>
            <person name="Wang J."/>
            <person name="Spillane C."/>
            <person name="Cook D.R."/>
            <person name="May G.D."/>
            <person name="Xu X."/>
            <person name="Jackson S.A."/>
        </authorList>
    </citation>
    <scope>NUCLEOTIDE SEQUENCE [LARGE SCALE GENOMIC DNA]</scope>
</reference>
<feature type="compositionally biased region" description="Polar residues" evidence="1">
    <location>
        <begin position="1"/>
        <end position="16"/>
    </location>
</feature>
<dbReference type="InterPro" id="IPR053198">
    <property type="entry name" value="Gynoecium_Dev_Regulator"/>
</dbReference>
<accession>A0A151R1N0</accession>
<name>A0A151R1N0_CAJCA</name>
<evidence type="ECO:0000256" key="1">
    <source>
        <dbReference type="SAM" id="MobiDB-lite"/>
    </source>
</evidence>
<feature type="compositionally biased region" description="Pro residues" evidence="1">
    <location>
        <begin position="21"/>
        <end position="30"/>
    </location>
</feature>
<dbReference type="SUPFAM" id="SSF54277">
    <property type="entry name" value="CAD &amp; PB1 domains"/>
    <property type="match status" value="1"/>
</dbReference>
<dbReference type="Pfam" id="PF00564">
    <property type="entry name" value="PB1"/>
    <property type="match status" value="1"/>
</dbReference>
<evidence type="ECO:0000313" key="3">
    <source>
        <dbReference type="EMBL" id="KYP36419.1"/>
    </source>
</evidence>
<dbReference type="Gramene" id="C.cajan_42546.t">
    <property type="protein sequence ID" value="C.cajan_42546.t"/>
    <property type="gene ID" value="C.cajan_42546"/>
</dbReference>
<dbReference type="AlphaFoldDB" id="A0A151R1N0"/>
<sequence length="188" mass="20210">MPSSAPISYGTTKQTLSSAPPTTPPFPSPSPNANSKTFSNPMSPSSKIDGELRYVGNHTKVLTVHRSVTFSELIMKLGKFCGSCVILRCQLPEGDLETLISITNDEDLAIVIEEYDHALSKLAHPLKIRPVLSPPKSMKKGSLALSSASSSASHSSARSPHTSSESLPYAVAYRIGRHNRSPPENKLL</sequence>